<sequence length="88" mass="10331">MFTTCTQCLIARQTQFYGSYIIQAIEEDQYFFLRGCNADFKDGVTLIMLRQRCLDENMKRKLSEVVEDLGVPFEDFIEDPVEKKECSQ</sequence>
<reference evidence="1" key="1">
    <citation type="journal article" date="2023" name="IScience">
        <title>Live-bearing cockroach genome reveals convergent evolutionary mechanisms linked to viviparity in insects and beyond.</title>
        <authorList>
            <person name="Fouks B."/>
            <person name="Harrison M.C."/>
            <person name="Mikhailova A.A."/>
            <person name="Marchal E."/>
            <person name="English S."/>
            <person name="Carruthers M."/>
            <person name="Jennings E.C."/>
            <person name="Chiamaka E.L."/>
            <person name="Frigard R.A."/>
            <person name="Pippel M."/>
            <person name="Attardo G.M."/>
            <person name="Benoit J.B."/>
            <person name="Bornberg-Bauer E."/>
            <person name="Tobe S.S."/>
        </authorList>
    </citation>
    <scope>NUCLEOTIDE SEQUENCE</scope>
    <source>
        <strain evidence="1">Stay&amp;Tobe</strain>
    </source>
</reference>
<proteinExistence type="predicted"/>
<dbReference type="Proteomes" id="UP001233999">
    <property type="component" value="Unassembled WGS sequence"/>
</dbReference>
<name>A0AAD7ZTG4_DIPPU</name>
<reference evidence="1" key="2">
    <citation type="submission" date="2023-05" db="EMBL/GenBank/DDBJ databases">
        <authorList>
            <person name="Fouks B."/>
        </authorList>
    </citation>
    <scope>NUCLEOTIDE SEQUENCE</scope>
    <source>
        <strain evidence="1">Stay&amp;Tobe</strain>
        <tissue evidence="1">Testes</tissue>
    </source>
</reference>
<dbReference type="EMBL" id="JASPKZ010007262">
    <property type="protein sequence ID" value="KAJ9585548.1"/>
    <property type="molecule type" value="Genomic_DNA"/>
</dbReference>
<dbReference type="InterPro" id="IPR012674">
    <property type="entry name" value="Calycin"/>
</dbReference>
<evidence type="ECO:0000313" key="2">
    <source>
        <dbReference type="Proteomes" id="UP001233999"/>
    </source>
</evidence>
<evidence type="ECO:0000313" key="1">
    <source>
        <dbReference type="EMBL" id="KAJ9585548.1"/>
    </source>
</evidence>
<organism evidence="1 2">
    <name type="scientific">Diploptera punctata</name>
    <name type="common">Pacific beetle cockroach</name>
    <dbReference type="NCBI Taxonomy" id="6984"/>
    <lineage>
        <taxon>Eukaryota</taxon>
        <taxon>Metazoa</taxon>
        <taxon>Ecdysozoa</taxon>
        <taxon>Arthropoda</taxon>
        <taxon>Hexapoda</taxon>
        <taxon>Insecta</taxon>
        <taxon>Pterygota</taxon>
        <taxon>Neoptera</taxon>
        <taxon>Polyneoptera</taxon>
        <taxon>Dictyoptera</taxon>
        <taxon>Blattodea</taxon>
        <taxon>Blaberoidea</taxon>
        <taxon>Blaberidae</taxon>
        <taxon>Diplopterinae</taxon>
        <taxon>Diploptera</taxon>
    </lineage>
</organism>
<dbReference type="SUPFAM" id="SSF50814">
    <property type="entry name" value="Lipocalins"/>
    <property type="match status" value="1"/>
</dbReference>
<comment type="caution">
    <text evidence="1">The sequence shown here is derived from an EMBL/GenBank/DDBJ whole genome shotgun (WGS) entry which is preliminary data.</text>
</comment>
<dbReference type="Gene3D" id="2.40.128.20">
    <property type="match status" value="1"/>
</dbReference>
<dbReference type="AlphaFoldDB" id="A0AAD7ZTG4"/>
<gene>
    <name evidence="1" type="ORF">L9F63_002665</name>
</gene>
<protein>
    <submittedName>
        <fullName evidence="1">Uncharacterized protein</fullName>
    </submittedName>
</protein>
<keyword evidence="2" id="KW-1185">Reference proteome</keyword>
<accession>A0AAD7ZTG4</accession>